<dbReference type="Proteomes" id="UP001151760">
    <property type="component" value="Unassembled WGS sequence"/>
</dbReference>
<feature type="compositionally biased region" description="Basic and acidic residues" evidence="1">
    <location>
        <begin position="451"/>
        <end position="464"/>
    </location>
</feature>
<keyword evidence="3" id="KW-1185">Reference proteome</keyword>
<evidence type="ECO:0000313" key="2">
    <source>
        <dbReference type="EMBL" id="GJT71337.1"/>
    </source>
</evidence>
<feature type="compositionally biased region" description="Polar residues" evidence="1">
    <location>
        <begin position="91"/>
        <end position="104"/>
    </location>
</feature>
<accession>A0ABQ5G8L4</accession>
<dbReference type="PANTHER" id="PTHR11439:SF483">
    <property type="entry name" value="PEPTIDE SYNTHASE GLIP-LIKE, PUTATIVE (AFU_ORTHOLOGUE AFUA_3G12920)-RELATED"/>
    <property type="match status" value="1"/>
</dbReference>
<feature type="compositionally biased region" description="Polar residues" evidence="1">
    <location>
        <begin position="915"/>
        <end position="924"/>
    </location>
</feature>
<reference evidence="2" key="2">
    <citation type="submission" date="2022-01" db="EMBL/GenBank/DDBJ databases">
        <authorList>
            <person name="Yamashiro T."/>
            <person name="Shiraishi A."/>
            <person name="Satake H."/>
            <person name="Nakayama K."/>
        </authorList>
    </citation>
    <scope>NUCLEOTIDE SEQUENCE</scope>
</reference>
<feature type="compositionally biased region" description="Basic and acidic residues" evidence="1">
    <location>
        <begin position="706"/>
        <end position="720"/>
    </location>
</feature>
<dbReference type="CDD" id="cd09272">
    <property type="entry name" value="RNase_HI_RT_Ty1"/>
    <property type="match status" value="1"/>
</dbReference>
<feature type="region of interest" description="Disordered" evidence="1">
    <location>
        <begin position="451"/>
        <end position="484"/>
    </location>
</feature>
<evidence type="ECO:0008006" key="4">
    <source>
        <dbReference type="Google" id="ProtNLM"/>
    </source>
</evidence>
<protein>
    <recommendedName>
        <fullName evidence="4">Retrotransposon protein, putative, unclassified</fullName>
    </recommendedName>
</protein>
<feature type="compositionally biased region" description="Basic and acidic residues" evidence="1">
    <location>
        <begin position="79"/>
        <end position="90"/>
    </location>
</feature>
<dbReference type="EMBL" id="BQNB010018160">
    <property type="protein sequence ID" value="GJT71337.1"/>
    <property type="molecule type" value="Genomic_DNA"/>
</dbReference>
<sequence length="1497" mass="169076">MRSNYYSPGWGCQEALSTYPDVDGMLEKAKSFMGASDQRCEIGNSKQLVRNTLAELKVGTELKTSSSSLLAFLTKEGTRGLEESTRERASTDATTRQNKGTPNSHDMGLDNSRNLYDLYLLNLPYAVDALNQTFRSLWREAIRLSKMMYHNLDQLRLQTERENLHGVMQPTCWQQDLEYFTRCEPQCRFDRAETTMYSANQRVNYMHKARGKRSICREAVDAGVGCHRSSWTKGPRQAGIQVSSHGVYHTSVDPIIRPVIDEEHLLSDSNVEYLRANLNIKGMSNSRRTSLSNVDYMLYPSLLRTVTDWKGKPSLRSTERSLLHDNIVPKPDLALELGKSISLTEAEEEAVAREVHATHARIVSGPDPEPMQEDQTGSNSGKLHVSLAGPNPEHMDDEFLATAYPKVHENLKLITDERVIEENPESHSGSMSSMKNLDDTYNFGDQFLYDKPTEDDQEKSKVIEESDSTIPDPSHQTVTSTPPVIAPFTDVSSTKPSSLVTPPPINTEATTIITSLPEITPFISLQLRVARLEQEMSEVKKTDHSVDILERHTADLIKKYYALPGPESIKNQESEKSPKEIIRIKREQGEEKQDSTYSIRSTDKVALEEFDLKSAFFKHMNKNKTANRNPANYHLFHALMEALIADEDAMDKEVAVKVKDHKRKHDSDDEEDDDDDEGPSAGSNQGRSAKRRRPESAASGSAQPPSKDDHQSSKKPRESDASASKQHPALTSTGWQITDTRDDVVNSLMHMLPNNIQITDTNSFIVSKKRSSDSSKKLKGIQTLTPAEQEAADIMKALKESKKMSKRQPGTGGSNEGTGNILGVPDESTVISRASSEGTGSKPGVPDEEKLILYSGPGPQLLTPRTISSGLVPQPPSPTPNVPPTKNDWDLLFCPMLDEYFNPSPSVAVVQEPVVSTGTPSSTRIDQDTPSTSTSQTTQEEQSHVIPTSVEEDDHGIEVAHMDNDLISAGRYLLQTLGQEKLEFLMKKVGMQSMSLETMKKLADETEELWWYMFPRSRQSRRDLPRDNPLVSVDVLRYDYKRSYYIGNPVKEILLKMNLSDHRIKLWWKFEIPRSVESIHSPMLTLNVFNQRQHDNLKTYNTASATLTSNVMIKKSEILLKMNLSDHRIKLWWKWRYLVPVESIHSPMLTLNVFNQRQHDNLKTYNTFRYSDNIVETDKVIHTVETDIVKLVVEIESFSMSSDEFDKETGSSDGLQPKQADLSCVHALNKLHLHEIHVVPRGRVNADKLRIRLNLETANPVNADKLRSQLNLETANRVNADKLRIRGIFINQPKYALEMINKYGMESSDPVDTTMVERTKLVEDPQGTPVDPTHSHSMVGSLMYITSNRPDLVFVVCMCARWSSKKQKSIAISTIDAEYISLSGCCAKNLCMRSQLTDYIFTFNRIPLYCDNKSAIALCCNNVQHSRSKHIDVRHHFIKGQVENGMVELYFVKTEYQLADIFTKALRRERFEFLLNRLGMQSMTPETLKRLAGSEKE</sequence>
<evidence type="ECO:0000256" key="1">
    <source>
        <dbReference type="SAM" id="MobiDB-lite"/>
    </source>
</evidence>
<feature type="compositionally biased region" description="Acidic residues" evidence="1">
    <location>
        <begin position="668"/>
        <end position="678"/>
    </location>
</feature>
<feature type="region of interest" description="Disordered" evidence="1">
    <location>
        <begin position="915"/>
        <end position="948"/>
    </location>
</feature>
<feature type="region of interest" description="Disordered" evidence="1">
    <location>
        <begin position="79"/>
        <end position="108"/>
    </location>
</feature>
<name>A0ABQ5G8L4_9ASTR</name>
<dbReference type="PANTHER" id="PTHR11439">
    <property type="entry name" value="GAG-POL-RELATED RETROTRANSPOSON"/>
    <property type="match status" value="1"/>
</dbReference>
<feature type="compositionally biased region" description="Polar residues" evidence="1">
    <location>
        <begin position="829"/>
        <end position="839"/>
    </location>
</feature>
<evidence type="ECO:0000313" key="3">
    <source>
        <dbReference type="Proteomes" id="UP001151760"/>
    </source>
</evidence>
<comment type="caution">
    <text evidence="2">The sequence shown here is derived from an EMBL/GenBank/DDBJ whole genome shotgun (WGS) entry which is preliminary data.</text>
</comment>
<feature type="compositionally biased region" description="Low complexity" evidence="1">
    <location>
        <begin position="928"/>
        <end position="940"/>
    </location>
</feature>
<gene>
    <name evidence="2" type="ORF">Tco_1030623</name>
</gene>
<organism evidence="2 3">
    <name type="scientific">Tanacetum coccineum</name>
    <dbReference type="NCBI Taxonomy" id="301880"/>
    <lineage>
        <taxon>Eukaryota</taxon>
        <taxon>Viridiplantae</taxon>
        <taxon>Streptophyta</taxon>
        <taxon>Embryophyta</taxon>
        <taxon>Tracheophyta</taxon>
        <taxon>Spermatophyta</taxon>
        <taxon>Magnoliopsida</taxon>
        <taxon>eudicotyledons</taxon>
        <taxon>Gunneridae</taxon>
        <taxon>Pentapetalae</taxon>
        <taxon>asterids</taxon>
        <taxon>campanulids</taxon>
        <taxon>Asterales</taxon>
        <taxon>Asteraceae</taxon>
        <taxon>Asteroideae</taxon>
        <taxon>Anthemideae</taxon>
        <taxon>Anthemidinae</taxon>
        <taxon>Tanacetum</taxon>
    </lineage>
</organism>
<feature type="region of interest" description="Disordered" evidence="1">
    <location>
        <begin position="658"/>
        <end position="736"/>
    </location>
</feature>
<reference evidence="2" key="1">
    <citation type="journal article" date="2022" name="Int. J. Mol. Sci.">
        <title>Draft Genome of Tanacetum Coccineum: Genomic Comparison of Closely Related Tanacetum-Family Plants.</title>
        <authorList>
            <person name="Yamashiro T."/>
            <person name="Shiraishi A."/>
            <person name="Nakayama K."/>
            <person name="Satake H."/>
        </authorList>
    </citation>
    <scope>NUCLEOTIDE SEQUENCE</scope>
</reference>
<feature type="compositionally biased region" description="Pro residues" evidence="1">
    <location>
        <begin position="873"/>
        <end position="883"/>
    </location>
</feature>
<feature type="region of interest" description="Disordered" evidence="1">
    <location>
        <begin position="801"/>
        <end position="886"/>
    </location>
</feature>
<feature type="region of interest" description="Disordered" evidence="1">
    <location>
        <begin position="359"/>
        <end position="381"/>
    </location>
</feature>
<proteinExistence type="predicted"/>
<feature type="compositionally biased region" description="Polar residues" evidence="1">
    <location>
        <begin position="468"/>
        <end position="482"/>
    </location>
</feature>
<feature type="compositionally biased region" description="Polar residues" evidence="1">
    <location>
        <begin position="721"/>
        <end position="736"/>
    </location>
</feature>